<dbReference type="OrthoDB" id="2410888at2759"/>
<evidence type="ECO:0000313" key="1">
    <source>
        <dbReference type="EMBL" id="CAG8807257.1"/>
    </source>
</evidence>
<comment type="caution">
    <text evidence="1">The sequence shown here is derived from an EMBL/GenBank/DDBJ whole genome shotgun (WGS) entry which is preliminary data.</text>
</comment>
<dbReference type="EMBL" id="CAJVQA010035526">
    <property type="protein sequence ID" value="CAG8807257.1"/>
    <property type="molecule type" value="Genomic_DNA"/>
</dbReference>
<sequence length="140" mass="16223">MLLGFSSKHLPIYDKYDYCYKLLCNRTGKGSIVIACGYGYHESCFSISLRGKYYYCKNFLKLNIQNNVFSLLSRLSKLDKSKSNLKEFIDTDEESPQNQKILNEDNILKVLRKDKQALPRAEQAYSTILEKFLNANITNI</sequence>
<evidence type="ECO:0000313" key="2">
    <source>
        <dbReference type="Proteomes" id="UP000789759"/>
    </source>
</evidence>
<dbReference type="AlphaFoldDB" id="A0A9N9K4G7"/>
<accession>A0A9N9K4G7</accession>
<protein>
    <submittedName>
        <fullName evidence="1">13955_t:CDS:1</fullName>
    </submittedName>
</protein>
<gene>
    <name evidence="1" type="ORF">CPELLU_LOCUS18279</name>
</gene>
<reference evidence="1" key="1">
    <citation type="submission" date="2021-06" db="EMBL/GenBank/DDBJ databases">
        <authorList>
            <person name="Kallberg Y."/>
            <person name="Tangrot J."/>
            <person name="Rosling A."/>
        </authorList>
    </citation>
    <scope>NUCLEOTIDE SEQUENCE</scope>
    <source>
        <strain evidence="1">FL966</strain>
    </source>
</reference>
<name>A0A9N9K4G7_9GLOM</name>
<proteinExistence type="predicted"/>
<organism evidence="1 2">
    <name type="scientific">Cetraspora pellucida</name>
    <dbReference type="NCBI Taxonomy" id="1433469"/>
    <lineage>
        <taxon>Eukaryota</taxon>
        <taxon>Fungi</taxon>
        <taxon>Fungi incertae sedis</taxon>
        <taxon>Mucoromycota</taxon>
        <taxon>Glomeromycotina</taxon>
        <taxon>Glomeromycetes</taxon>
        <taxon>Diversisporales</taxon>
        <taxon>Gigasporaceae</taxon>
        <taxon>Cetraspora</taxon>
    </lineage>
</organism>
<keyword evidence="2" id="KW-1185">Reference proteome</keyword>
<dbReference type="Proteomes" id="UP000789759">
    <property type="component" value="Unassembled WGS sequence"/>
</dbReference>